<protein>
    <submittedName>
        <fullName evidence="2">Uncharacterized protein</fullName>
    </submittedName>
</protein>
<name>A0A645HFH2_9ZZZZ</name>
<dbReference type="AlphaFoldDB" id="A0A645HFH2"/>
<feature type="region of interest" description="Disordered" evidence="1">
    <location>
        <begin position="1"/>
        <end position="25"/>
    </location>
</feature>
<dbReference type="EMBL" id="VSSQ01087456">
    <property type="protein sequence ID" value="MPN34423.1"/>
    <property type="molecule type" value="Genomic_DNA"/>
</dbReference>
<reference evidence="2" key="1">
    <citation type="submission" date="2019-08" db="EMBL/GenBank/DDBJ databases">
        <authorList>
            <person name="Kucharzyk K."/>
            <person name="Murdoch R.W."/>
            <person name="Higgins S."/>
            <person name="Loffler F."/>
        </authorList>
    </citation>
    <scope>NUCLEOTIDE SEQUENCE</scope>
</reference>
<sequence length="97" mass="10975">MSAFRYFIREKPKPSQASGPDSGDVNRFTCKLYTDQLMGNYGGCHGDPKKKNNRIEQYPKKSHCESSLKVKLLFNVIGCQYLDLDAIGKEILQTQNA</sequence>
<evidence type="ECO:0000313" key="2">
    <source>
        <dbReference type="EMBL" id="MPN34423.1"/>
    </source>
</evidence>
<accession>A0A645HFH2</accession>
<comment type="caution">
    <text evidence="2">The sequence shown here is derived from an EMBL/GenBank/DDBJ whole genome shotgun (WGS) entry which is preliminary data.</text>
</comment>
<proteinExistence type="predicted"/>
<gene>
    <name evidence="2" type="ORF">SDC9_181916</name>
</gene>
<organism evidence="2">
    <name type="scientific">bioreactor metagenome</name>
    <dbReference type="NCBI Taxonomy" id="1076179"/>
    <lineage>
        <taxon>unclassified sequences</taxon>
        <taxon>metagenomes</taxon>
        <taxon>ecological metagenomes</taxon>
    </lineage>
</organism>
<evidence type="ECO:0000256" key="1">
    <source>
        <dbReference type="SAM" id="MobiDB-lite"/>
    </source>
</evidence>